<proteinExistence type="predicted"/>
<sequence>MTAYGRFSLLYDSTSCKETTSFFTFIPLSFLTISPIILIFAVTNNLQSHGCEDCF</sequence>
<dbReference type="HOGENOM" id="CLU_3028539_0_0_10"/>
<evidence type="ECO:0000313" key="2">
    <source>
        <dbReference type="EMBL" id="EFB31808.1"/>
    </source>
</evidence>
<protein>
    <submittedName>
        <fullName evidence="2">Uncharacterized protein</fullName>
    </submittedName>
</protein>
<organism evidence="2 3">
    <name type="scientific">Segatella oris F0302</name>
    <dbReference type="NCBI Taxonomy" id="649760"/>
    <lineage>
        <taxon>Bacteria</taxon>
        <taxon>Pseudomonadati</taxon>
        <taxon>Bacteroidota</taxon>
        <taxon>Bacteroidia</taxon>
        <taxon>Bacteroidales</taxon>
        <taxon>Prevotellaceae</taxon>
        <taxon>Segatella</taxon>
    </lineage>
</organism>
<keyword evidence="1" id="KW-1133">Transmembrane helix</keyword>
<comment type="caution">
    <text evidence="2">The sequence shown here is derived from an EMBL/GenBank/DDBJ whole genome shotgun (WGS) entry which is preliminary data.</text>
</comment>
<evidence type="ECO:0000256" key="1">
    <source>
        <dbReference type="SAM" id="Phobius"/>
    </source>
</evidence>
<accession>D1QS53</accession>
<reference evidence="2 3" key="1">
    <citation type="submission" date="2009-11" db="EMBL/GenBank/DDBJ databases">
        <authorList>
            <person name="Weinstock G."/>
            <person name="Sodergren E."/>
            <person name="Clifton S."/>
            <person name="Fulton L."/>
            <person name="Fulton B."/>
            <person name="Courtney L."/>
            <person name="Fronick C."/>
            <person name="Harrison M."/>
            <person name="Strong C."/>
            <person name="Farmer C."/>
            <person name="Delahaunty K."/>
            <person name="Markovic C."/>
            <person name="Hall O."/>
            <person name="Minx P."/>
            <person name="Tomlinson C."/>
            <person name="Mitreva M."/>
            <person name="Nelson J."/>
            <person name="Hou S."/>
            <person name="Wollam A."/>
            <person name="Pepin K.H."/>
            <person name="Johnson M."/>
            <person name="Bhonagiri V."/>
            <person name="Nash W.E."/>
            <person name="Warren W."/>
            <person name="Chinwalla A."/>
            <person name="Mardis E.R."/>
            <person name="Wilson R.K."/>
        </authorList>
    </citation>
    <scope>NUCLEOTIDE SEQUENCE [LARGE SCALE GENOMIC DNA]</scope>
    <source>
        <strain evidence="2 3">F0302</strain>
    </source>
</reference>
<keyword evidence="1" id="KW-0812">Transmembrane</keyword>
<gene>
    <name evidence="2" type="ORF">HMPREF0971_01809</name>
</gene>
<dbReference type="Proteomes" id="UP000004079">
    <property type="component" value="Unassembled WGS sequence"/>
</dbReference>
<name>D1QS53_9BACT</name>
<dbReference type="AlphaFoldDB" id="D1QS53"/>
<evidence type="ECO:0000313" key="3">
    <source>
        <dbReference type="Proteomes" id="UP000004079"/>
    </source>
</evidence>
<dbReference type="EMBL" id="ACUZ02000033">
    <property type="protein sequence ID" value="EFB31808.1"/>
    <property type="molecule type" value="Genomic_DNA"/>
</dbReference>
<feature type="transmembrane region" description="Helical" evidence="1">
    <location>
        <begin position="20"/>
        <end position="42"/>
    </location>
</feature>
<keyword evidence="1" id="KW-0472">Membrane</keyword>